<evidence type="ECO:0000313" key="3">
    <source>
        <dbReference type="Proteomes" id="UP000245379"/>
    </source>
</evidence>
<sequence length="451" mass="50750">MKFIYKNQINICIAFGLLGFFFSVLLLTKHNGVEISGGKRNSPYGEIYLSNKDSLVRMVLCQRISKLKAELNKYEKTDLSKNAEAKKYVEEARLAIKNTYVEINTLSYGNSGKDLKTYSKYLYPDKKAYLSALNDASWKNDDKYSIAVPLIILDDCKLLTDYPAKYTGQKLLLKQHKRALLMSFIDDYPQFGLWIVLSIAQMTLWFLMLPLLTGNVLNLQNKLPAANGIGINGILKSLTIPVLAFVVFAYCFYLRLADDYVINDNHFFQNYNSRLEYYATTGYLVSAYCFATYIFLSRQIDLLNQNFISPGTLLVQNINDGYLALKKAFDNAFLASAIILSLMVLWVGITINAVNSTESMAFFSLMNAKPGISNDFTYLMGLLHSCLLLIFYLPVKLKFDSLEITQPQSGAGSPVKTVFSSLAESLKTLLITASPILAGFAQELFKLLLKP</sequence>
<gene>
    <name evidence="2" type="ORF">DHW03_01675</name>
</gene>
<feature type="transmembrane region" description="Helical" evidence="1">
    <location>
        <begin position="332"/>
        <end position="356"/>
    </location>
</feature>
<feature type="transmembrane region" description="Helical" evidence="1">
    <location>
        <begin position="238"/>
        <end position="257"/>
    </location>
</feature>
<feature type="transmembrane region" description="Helical" evidence="1">
    <location>
        <begin position="191"/>
        <end position="217"/>
    </location>
</feature>
<evidence type="ECO:0000256" key="1">
    <source>
        <dbReference type="SAM" id="Phobius"/>
    </source>
</evidence>
<comment type="caution">
    <text evidence="2">The sequence shown here is derived from an EMBL/GenBank/DDBJ whole genome shotgun (WGS) entry which is preliminary data.</text>
</comment>
<evidence type="ECO:0000313" key="2">
    <source>
        <dbReference type="EMBL" id="PWS28588.1"/>
    </source>
</evidence>
<feature type="transmembrane region" description="Helical" evidence="1">
    <location>
        <begin position="376"/>
        <end position="395"/>
    </location>
</feature>
<keyword evidence="1" id="KW-0812">Transmembrane</keyword>
<reference evidence="2 3" key="1">
    <citation type="submission" date="2018-05" db="EMBL/GenBank/DDBJ databases">
        <title>Pedobacter paludis sp. nov., isolated from wetland soil.</title>
        <authorList>
            <person name="Zhang Y."/>
            <person name="Wang G."/>
        </authorList>
    </citation>
    <scope>NUCLEOTIDE SEQUENCE [LARGE SCALE GENOMIC DNA]</scope>
    <source>
        <strain evidence="2 3">KCTC22721</strain>
    </source>
</reference>
<organism evidence="2 3">
    <name type="scientific">Pedobacter yonginense</name>
    <dbReference type="NCBI Taxonomy" id="651869"/>
    <lineage>
        <taxon>Bacteria</taxon>
        <taxon>Pseudomonadati</taxon>
        <taxon>Bacteroidota</taxon>
        <taxon>Sphingobacteriia</taxon>
        <taxon>Sphingobacteriales</taxon>
        <taxon>Sphingobacteriaceae</taxon>
        <taxon>Pedobacter</taxon>
    </lineage>
</organism>
<protein>
    <submittedName>
        <fullName evidence="2">Uncharacterized protein</fullName>
    </submittedName>
</protein>
<feature type="transmembrane region" description="Helical" evidence="1">
    <location>
        <begin position="277"/>
        <end position="296"/>
    </location>
</feature>
<keyword evidence="1" id="KW-1133">Transmembrane helix</keyword>
<dbReference type="RefSeq" id="WP_109924019.1">
    <property type="nucleotide sequence ID" value="NZ_QGNZ01000001.1"/>
</dbReference>
<dbReference type="AlphaFoldDB" id="A0A317ETW0"/>
<dbReference type="EMBL" id="QGNZ01000001">
    <property type="protein sequence ID" value="PWS28588.1"/>
    <property type="molecule type" value="Genomic_DNA"/>
</dbReference>
<accession>A0A317ETW0</accession>
<keyword evidence="3" id="KW-1185">Reference proteome</keyword>
<dbReference type="Proteomes" id="UP000245379">
    <property type="component" value="Unassembled WGS sequence"/>
</dbReference>
<name>A0A317ETW0_9SPHI</name>
<feature type="transmembrane region" description="Helical" evidence="1">
    <location>
        <begin position="9"/>
        <end position="28"/>
    </location>
</feature>
<keyword evidence="1" id="KW-0472">Membrane</keyword>
<proteinExistence type="predicted"/>